<dbReference type="Gene3D" id="2.60.40.1180">
    <property type="entry name" value="Golgi alpha-mannosidase II"/>
    <property type="match status" value="1"/>
</dbReference>
<dbReference type="InterPro" id="IPR054363">
    <property type="entry name" value="GH95_cat"/>
</dbReference>
<comment type="caution">
    <text evidence="4">The sequence shown here is derived from an EMBL/GenBank/DDBJ whole genome shotgun (WGS) entry which is preliminary data.</text>
</comment>
<dbReference type="Pfam" id="PF22124">
    <property type="entry name" value="Glyco_hydro_95_cat"/>
    <property type="match status" value="1"/>
</dbReference>
<dbReference type="AlphaFoldDB" id="A0A3E3HXE4"/>
<dbReference type="PIRSF" id="PIRSF007663">
    <property type="entry name" value="UCP007663"/>
    <property type="match status" value="1"/>
</dbReference>
<evidence type="ECO:0000313" key="5">
    <source>
        <dbReference type="EMBL" id="RGE70679.1"/>
    </source>
</evidence>
<dbReference type="SUPFAM" id="SSF48208">
    <property type="entry name" value="Six-hairpin glycosidases"/>
    <property type="match status" value="1"/>
</dbReference>
<dbReference type="InterPro" id="IPR016518">
    <property type="entry name" value="Alpha-L-fucosidase"/>
</dbReference>
<feature type="domain" description="Alpha fucosidase A-like C-terminal" evidence="2">
    <location>
        <begin position="741"/>
        <end position="799"/>
    </location>
</feature>
<evidence type="ECO:0000259" key="2">
    <source>
        <dbReference type="Pfam" id="PF21307"/>
    </source>
</evidence>
<evidence type="ECO:0000313" key="6">
    <source>
        <dbReference type="Proteomes" id="UP000260812"/>
    </source>
</evidence>
<feature type="domain" description="Glycosyl hydrolase family 95 N-terminal" evidence="1">
    <location>
        <begin position="47"/>
        <end position="296"/>
    </location>
</feature>
<dbReference type="GO" id="GO:0005975">
    <property type="term" value="P:carbohydrate metabolic process"/>
    <property type="evidence" value="ECO:0007669"/>
    <property type="project" value="InterPro"/>
</dbReference>
<organism evidence="4 6">
    <name type="scientific">Eisenbergiella massiliensis</name>
    <dbReference type="NCBI Taxonomy" id="1720294"/>
    <lineage>
        <taxon>Bacteria</taxon>
        <taxon>Bacillati</taxon>
        <taxon>Bacillota</taxon>
        <taxon>Clostridia</taxon>
        <taxon>Lachnospirales</taxon>
        <taxon>Lachnospiraceae</taxon>
        <taxon>Eisenbergiella</taxon>
    </lineage>
</organism>
<dbReference type="GO" id="GO:0004560">
    <property type="term" value="F:alpha-L-fucosidase activity"/>
    <property type="evidence" value="ECO:0007669"/>
    <property type="project" value="InterPro"/>
</dbReference>
<keyword evidence="4" id="KW-0378">Hydrolase</keyword>
<sequence>MKYIRQLPADKTVKTVRLPGNSGAWLFFSYRYLFLGLGKEGKQIMELWYKEPASYWEEALPLGNGRLGAMVWSGTKQEKISLNEDSLWSGYPQNHDIPGASEYYRQARRLAMEKKYEEAQALLEQNVLGEFTQSYLPLGELTLDMVHPEGEIQNYRRSLDLGKALSRLQYSAGKVNYVREMFVSAPDQVMVMRISADRPGMVSLKAGFSCQLRAEVSTEENRMILDGIAPSQVDPSYVDSPDPVIYEEAPEKKGMRFCAVLAIEPVGGEVKRLPEGLEVSNADSVTLFLAARTSFNGPFRHPFLEGKPYKEPCFRELLAAQKSGYDRLLERHVKEYQQYFNRVCLDLGPGREDLPIPQRLADWEKDVDPGRYALLFQYGRYLLISSSRPGTQPANLQGIWNQHMRAPWSSNYTININTEMNYWGAETVNLPEMHEPLMELINNLRVSGGKTAEIHYNARGFVSHHNSDIWCLSTPVGNRGKGTAVYAFWPLSAGWLSAHVYDHYLFSGDLDFLRRTGYPIIRDAARFFLDVLVENEDGKLIFAPSTSPENQFVYHGKPCAVSQTTTMTMAIIRETLGNAAACCRLLGTDQEFLAETEAALERLPEYQIGSRGELLEWSEELEENEPTHRHSSHLYPLYPGRQISVEKTPELAEACRRTLELRGDESTGWALAWRVALWAHLHNGEKAYSILKKQLRPVDGSDPMNYRQGGGCYPNMFGAHPPFQIDSNFGSCAGIAEMLMQSTENEIALLPALPRALGTGMVSGLRTRAGATVAINFREGRLEKAELKGTRPQEREMTVCYKGRKKKVILKEGMSVSLTEADF</sequence>
<dbReference type="PANTHER" id="PTHR31084">
    <property type="entry name" value="ALPHA-L-FUCOSIDASE 2"/>
    <property type="match status" value="1"/>
</dbReference>
<dbReference type="InterPro" id="IPR012341">
    <property type="entry name" value="6hp_glycosidase-like_sf"/>
</dbReference>
<gene>
    <name evidence="5" type="ORF">DWY69_15795</name>
    <name evidence="4" type="ORF">DXC51_24315</name>
</gene>
<accession>A0A3E3HXE4</accession>
<name>A0A3E3HXE4_9FIRM</name>
<feature type="domain" description="Glycosyl hydrolase family 95 catalytic" evidence="3">
    <location>
        <begin position="324"/>
        <end position="739"/>
    </location>
</feature>
<dbReference type="InterPro" id="IPR027414">
    <property type="entry name" value="GH95_N_dom"/>
</dbReference>
<evidence type="ECO:0000313" key="7">
    <source>
        <dbReference type="Proteomes" id="UP000261166"/>
    </source>
</evidence>
<protein>
    <submittedName>
        <fullName evidence="4">Glycoside hydrolase family 95 protein</fullName>
    </submittedName>
</protein>
<dbReference type="Proteomes" id="UP000260812">
    <property type="component" value="Unassembled WGS sequence"/>
</dbReference>
<dbReference type="Pfam" id="PF21307">
    <property type="entry name" value="Glyco_hydro_95_C"/>
    <property type="match status" value="1"/>
</dbReference>
<dbReference type="Gene3D" id="1.50.10.10">
    <property type="match status" value="1"/>
</dbReference>
<dbReference type="InterPro" id="IPR008928">
    <property type="entry name" value="6-hairpin_glycosidase_sf"/>
</dbReference>
<dbReference type="Pfam" id="PF14498">
    <property type="entry name" value="Glyco_hyd_65N_2"/>
    <property type="match status" value="1"/>
</dbReference>
<evidence type="ECO:0000259" key="3">
    <source>
        <dbReference type="Pfam" id="PF22124"/>
    </source>
</evidence>
<proteinExistence type="predicted"/>
<reference evidence="4 7" key="1">
    <citation type="submission" date="2018-08" db="EMBL/GenBank/DDBJ databases">
        <title>A genome reference for cultivated species of the human gut microbiota.</title>
        <authorList>
            <person name="Zou Y."/>
            <person name="Xue W."/>
            <person name="Luo G."/>
        </authorList>
    </citation>
    <scope>NUCLEOTIDE SEQUENCE [LARGE SCALE GENOMIC DNA]</scope>
    <source>
        <strain evidence="5 7">AF26-4BH</strain>
        <strain evidence="4">TF05-5AC</strain>
    </source>
</reference>
<dbReference type="Proteomes" id="UP000261166">
    <property type="component" value="Unassembled WGS sequence"/>
</dbReference>
<dbReference type="EMBL" id="QVLV01000025">
    <property type="protein sequence ID" value="RGE56479.1"/>
    <property type="molecule type" value="Genomic_DNA"/>
</dbReference>
<dbReference type="InterPro" id="IPR049053">
    <property type="entry name" value="AFCA-like_C"/>
</dbReference>
<dbReference type="Gene3D" id="2.70.98.50">
    <property type="entry name" value="putative glycoside hydrolase family protein from bacillus halodurans"/>
    <property type="match status" value="1"/>
</dbReference>
<evidence type="ECO:0000313" key="4">
    <source>
        <dbReference type="EMBL" id="RGE56479.1"/>
    </source>
</evidence>
<dbReference type="EMBL" id="QVLU01000014">
    <property type="protein sequence ID" value="RGE70679.1"/>
    <property type="molecule type" value="Genomic_DNA"/>
</dbReference>
<evidence type="ECO:0000259" key="1">
    <source>
        <dbReference type="Pfam" id="PF14498"/>
    </source>
</evidence>
<dbReference type="InterPro" id="IPR013780">
    <property type="entry name" value="Glyco_hydro_b"/>
</dbReference>
<keyword evidence="6" id="KW-1185">Reference proteome</keyword>
<dbReference type="PANTHER" id="PTHR31084:SF0">
    <property type="entry name" value="ALPHA-L-FUCOSIDASE 2"/>
    <property type="match status" value="1"/>
</dbReference>